<reference evidence="2" key="1">
    <citation type="journal article" date="2023" name="Front. Plant Sci.">
        <title>Chromosomal-level genome assembly of Melastoma candidum provides insights into trichome evolution.</title>
        <authorList>
            <person name="Zhong Y."/>
            <person name="Wu W."/>
            <person name="Sun C."/>
            <person name="Zou P."/>
            <person name="Liu Y."/>
            <person name="Dai S."/>
            <person name="Zhou R."/>
        </authorList>
    </citation>
    <scope>NUCLEOTIDE SEQUENCE [LARGE SCALE GENOMIC DNA]</scope>
</reference>
<gene>
    <name evidence="1" type="ORF">MLD38_001266</name>
</gene>
<evidence type="ECO:0000313" key="1">
    <source>
        <dbReference type="EMBL" id="KAI4388990.1"/>
    </source>
</evidence>
<dbReference type="EMBL" id="CM042880">
    <property type="protein sequence ID" value="KAI4388990.1"/>
    <property type="molecule type" value="Genomic_DNA"/>
</dbReference>
<sequence>MLLLEEISWVQLLSIWVAGEKPEDVYSGIAARVLDMMQRDARKDPEIKRRLKERGAILDDSDIFGASCYAAKVTLAALGEMFEAARSIMAWLGECAKIIASENQPVRWNTPLGLPVVQPYRRVGRHLVRTSLQILSLQRETDKVLVQRQRTAFPPNFVALPRWFSHDDDRGCCKEARLTFAGVHDSYRDSLKRLPYWSPCPMLGYCIALPRSTLLQASFQLSTMKPGEEVFCTGGLSEAEALDPLCARELVEIR</sequence>
<organism evidence="1 2">
    <name type="scientific">Melastoma candidum</name>
    <dbReference type="NCBI Taxonomy" id="119954"/>
    <lineage>
        <taxon>Eukaryota</taxon>
        <taxon>Viridiplantae</taxon>
        <taxon>Streptophyta</taxon>
        <taxon>Embryophyta</taxon>
        <taxon>Tracheophyta</taxon>
        <taxon>Spermatophyta</taxon>
        <taxon>Magnoliopsida</taxon>
        <taxon>eudicotyledons</taxon>
        <taxon>Gunneridae</taxon>
        <taxon>Pentapetalae</taxon>
        <taxon>rosids</taxon>
        <taxon>malvids</taxon>
        <taxon>Myrtales</taxon>
        <taxon>Melastomataceae</taxon>
        <taxon>Melastomatoideae</taxon>
        <taxon>Melastomateae</taxon>
        <taxon>Melastoma</taxon>
    </lineage>
</organism>
<keyword evidence="2" id="KW-1185">Reference proteome</keyword>
<evidence type="ECO:0000313" key="2">
    <source>
        <dbReference type="Proteomes" id="UP001057402"/>
    </source>
</evidence>
<protein>
    <submittedName>
        <fullName evidence="1">Uncharacterized protein</fullName>
    </submittedName>
</protein>
<name>A0ACB9SCR1_9MYRT</name>
<proteinExistence type="predicted"/>
<comment type="caution">
    <text evidence="1">The sequence shown here is derived from an EMBL/GenBank/DDBJ whole genome shotgun (WGS) entry which is preliminary data.</text>
</comment>
<dbReference type="Proteomes" id="UP001057402">
    <property type="component" value="Chromosome 1"/>
</dbReference>
<accession>A0ACB9SCR1</accession>